<evidence type="ECO:0000313" key="2">
    <source>
        <dbReference type="Proteomes" id="UP000184543"/>
    </source>
</evidence>
<protein>
    <submittedName>
        <fullName evidence="1">Uncharacterized protein</fullName>
    </submittedName>
</protein>
<accession>A0A1M6NHF4</accession>
<gene>
    <name evidence="1" type="ORF">SAMN04488513_11363</name>
</gene>
<evidence type="ECO:0000313" key="1">
    <source>
        <dbReference type="EMBL" id="SHJ95168.1"/>
    </source>
</evidence>
<reference evidence="2" key="1">
    <citation type="submission" date="2016-11" db="EMBL/GenBank/DDBJ databases">
        <authorList>
            <person name="Varghese N."/>
            <person name="Submissions S."/>
        </authorList>
    </citation>
    <scope>NUCLEOTIDE SEQUENCE [LARGE SCALE GENOMIC DNA]</scope>
    <source>
        <strain evidence="2">DSM 19858</strain>
    </source>
</reference>
<dbReference type="EMBL" id="FQYU01000013">
    <property type="protein sequence ID" value="SHJ95168.1"/>
    <property type="molecule type" value="Genomic_DNA"/>
</dbReference>
<dbReference type="AlphaFoldDB" id="A0A1M6NHF4"/>
<organism evidence="1 2">
    <name type="scientific">Pseudozobellia thermophila</name>
    <dbReference type="NCBI Taxonomy" id="192903"/>
    <lineage>
        <taxon>Bacteria</taxon>
        <taxon>Pseudomonadati</taxon>
        <taxon>Bacteroidota</taxon>
        <taxon>Flavobacteriia</taxon>
        <taxon>Flavobacteriales</taxon>
        <taxon>Flavobacteriaceae</taxon>
        <taxon>Pseudozobellia</taxon>
    </lineage>
</organism>
<proteinExistence type="predicted"/>
<sequence length="369" mass="38864">MALLSFTTACEKDQVSEDKNGFNEEPTEIRAYTATQSPGDIWTFDLDHTAMTWTGTWDHGTETDPSDDLAFRGTFSQLPSGFLKMVLETTTPADAAYPSDGSGFFYAAEIPGMSLFAQPAGSLSGPIINGVDRSDCGTLAGTYNYVRIPPQGVYDVRTRPAYGSLTISETGGGFTFGGNQKSLDCLDPLAPCTTDGPMSIPGSATCDSGTLEINDGPTWIGLGQTTPSGMFMIDFGAGNGGIYGGQQQNISLSEVVGKKLIGFVDQPRTGQQRATSIVFDETGRGLGTLYLDLETNAIDTDNQLEAQISSVNNGLFEGAITNKSGIISWIAGSLRRNGPQLVMAIVTFSDEGPGGVPFPANSAVVGYTP</sequence>
<dbReference type="Proteomes" id="UP000184543">
    <property type="component" value="Unassembled WGS sequence"/>
</dbReference>
<keyword evidence="2" id="KW-1185">Reference proteome</keyword>
<name>A0A1M6NHF4_9FLAO</name>